<organism evidence="1">
    <name type="scientific">Brassica napus</name>
    <name type="common">Rape</name>
    <dbReference type="NCBI Taxonomy" id="3708"/>
    <lineage>
        <taxon>Eukaryota</taxon>
        <taxon>Viridiplantae</taxon>
        <taxon>Streptophyta</taxon>
        <taxon>Embryophyta</taxon>
        <taxon>Tracheophyta</taxon>
        <taxon>Spermatophyta</taxon>
        <taxon>Magnoliopsida</taxon>
        <taxon>eudicotyledons</taxon>
        <taxon>Gunneridae</taxon>
        <taxon>Pentapetalae</taxon>
        <taxon>rosids</taxon>
        <taxon>malvids</taxon>
        <taxon>Brassicales</taxon>
        <taxon>Brassicaceae</taxon>
        <taxon>Brassiceae</taxon>
        <taxon>Brassica</taxon>
    </lineage>
</organism>
<dbReference type="EMBL" id="HG994359">
    <property type="protein sequence ID" value="CAF2100098.1"/>
    <property type="molecule type" value="Genomic_DNA"/>
</dbReference>
<dbReference type="AlphaFoldDB" id="A0A816TMQ7"/>
<dbReference type="Proteomes" id="UP001295469">
    <property type="component" value="Chromosome A05"/>
</dbReference>
<reference evidence="1" key="1">
    <citation type="submission" date="2021-01" db="EMBL/GenBank/DDBJ databases">
        <authorList>
            <consortium name="Genoscope - CEA"/>
            <person name="William W."/>
        </authorList>
    </citation>
    <scope>NUCLEOTIDE SEQUENCE</scope>
</reference>
<gene>
    <name evidence="1" type="ORF">DARMORV10_A05P29420.1</name>
</gene>
<name>A0A816TMQ7_BRANA</name>
<protein>
    <submittedName>
        <fullName evidence="1">(rape) hypothetical protein</fullName>
    </submittedName>
</protein>
<proteinExistence type="predicted"/>
<evidence type="ECO:0000313" key="1">
    <source>
        <dbReference type="EMBL" id="CAF2100098.1"/>
    </source>
</evidence>
<accession>A0A816TMQ7</accession>
<sequence>MPIVPGNSERLENSVFAILSSTNRENLTCKFRFPHPCDLLDTTSPTWFKFLTISPWSSRRFLQKDGFMHGRHTATFPIILKNAGFFNSL</sequence>